<evidence type="ECO:0000256" key="12">
    <source>
        <dbReference type="ARBA" id="ARBA00048696"/>
    </source>
</evidence>
<comment type="similarity">
    <text evidence="10">Belongs to the MntA antitoxin family.</text>
</comment>
<keyword evidence="4" id="KW-0548">Nucleotidyltransferase</keyword>
<reference evidence="14 15" key="1">
    <citation type="submission" date="2019-08" db="EMBL/GenBank/DDBJ databases">
        <authorList>
            <person name="Chen S.-C."/>
            <person name="Lai M.-C."/>
            <person name="You Y.-T."/>
        </authorList>
    </citation>
    <scope>NUCLEOTIDE SEQUENCE [LARGE SCALE GENOMIC DNA]</scope>
    <source>
        <strain evidence="14 15">P2F9704a</strain>
    </source>
</reference>
<gene>
    <name evidence="14" type="ORF">FTO68_10585</name>
</gene>
<evidence type="ECO:0000256" key="2">
    <source>
        <dbReference type="ARBA" id="ARBA00022649"/>
    </source>
</evidence>
<dbReference type="Proteomes" id="UP001524383">
    <property type="component" value="Unassembled WGS sequence"/>
</dbReference>
<evidence type="ECO:0000256" key="10">
    <source>
        <dbReference type="ARBA" id="ARBA00038276"/>
    </source>
</evidence>
<keyword evidence="15" id="KW-1185">Reference proteome</keyword>
<dbReference type="SUPFAM" id="SSF81301">
    <property type="entry name" value="Nucleotidyltransferase"/>
    <property type="match status" value="1"/>
</dbReference>
<dbReference type="InterPro" id="IPR043519">
    <property type="entry name" value="NT_sf"/>
</dbReference>
<comment type="caution">
    <text evidence="14">The sequence shown here is derived from an EMBL/GenBank/DDBJ whole genome shotgun (WGS) entry which is preliminary data.</text>
</comment>
<dbReference type="EMBL" id="VOTZ01000029">
    <property type="protein sequence ID" value="MCQ1539425.1"/>
    <property type="molecule type" value="Genomic_DNA"/>
</dbReference>
<dbReference type="PANTHER" id="PTHR33571">
    <property type="entry name" value="SSL8005 PROTEIN"/>
    <property type="match status" value="1"/>
</dbReference>
<keyword evidence="5" id="KW-0479">Metal-binding</keyword>
<organism evidence="14 15">
    <name type="scientific">Methanocalculus taiwanensis</name>
    <dbReference type="NCBI Taxonomy" id="106207"/>
    <lineage>
        <taxon>Archaea</taxon>
        <taxon>Methanobacteriati</taxon>
        <taxon>Methanobacteriota</taxon>
        <taxon>Stenosarchaea group</taxon>
        <taxon>Methanomicrobia</taxon>
        <taxon>Methanomicrobiales</taxon>
        <taxon>Methanocalculaceae</taxon>
        <taxon>Methanocalculus</taxon>
    </lineage>
</organism>
<dbReference type="RefSeq" id="WP_255333394.1">
    <property type="nucleotide sequence ID" value="NZ_VOTZ01000029.1"/>
</dbReference>
<evidence type="ECO:0000256" key="9">
    <source>
        <dbReference type="ARBA" id="ARBA00034531"/>
    </source>
</evidence>
<evidence type="ECO:0000259" key="13">
    <source>
        <dbReference type="Pfam" id="PF01909"/>
    </source>
</evidence>
<keyword evidence="3" id="KW-0808">Transferase</keyword>
<keyword evidence="6" id="KW-0547">Nucleotide-binding</keyword>
<dbReference type="PANTHER" id="PTHR33571:SF14">
    <property type="entry name" value="PROTEIN ADENYLYLTRANSFERASE MJ0435-RELATED"/>
    <property type="match status" value="1"/>
</dbReference>
<evidence type="ECO:0000313" key="14">
    <source>
        <dbReference type="EMBL" id="MCQ1539425.1"/>
    </source>
</evidence>
<comment type="catalytic activity">
    <reaction evidence="11">
        <text>O-(5'-adenylyl)-L-tyrosyl-[protein] + ATP = O-[5'-(adenylyl-(5'-&gt;3')-adenylyl)]-L-tyrosyl-[protein] + diphosphate</text>
        <dbReference type="Rhea" id="RHEA:66528"/>
        <dbReference type="Rhea" id="RHEA-COMP:13846"/>
        <dbReference type="Rhea" id="RHEA-COMP:17046"/>
        <dbReference type="ChEBI" id="CHEBI:30616"/>
        <dbReference type="ChEBI" id="CHEBI:33019"/>
        <dbReference type="ChEBI" id="CHEBI:83624"/>
        <dbReference type="ChEBI" id="CHEBI:167160"/>
    </reaction>
</comment>
<dbReference type="GO" id="GO:0070733">
    <property type="term" value="F:AMPylase activity"/>
    <property type="evidence" value="ECO:0007669"/>
    <property type="project" value="UniProtKB-EC"/>
</dbReference>
<dbReference type="InterPro" id="IPR002934">
    <property type="entry name" value="Polymerase_NTP_transf_dom"/>
</dbReference>
<evidence type="ECO:0000256" key="1">
    <source>
        <dbReference type="ARBA" id="ARBA00001946"/>
    </source>
</evidence>
<keyword evidence="8" id="KW-0460">Magnesium</keyword>
<keyword evidence="2" id="KW-1277">Toxin-antitoxin system</keyword>
<sequence>MNTIEKRGTRSLRQRDIINRLKREMPTLQRRFGITKIGLFGSYARDEAGEMSDIDLLVSFEEEKERFRTFMQCIFYLEDIFVFADSF</sequence>
<dbReference type="EC" id="2.7.7.108" evidence="9"/>
<evidence type="ECO:0000313" key="15">
    <source>
        <dbReference type="Proteomes" id="UP001524383"/>
    </source>
</evidence>
<evidence type="ECO:0000256" key="8">
    <source>
        <dbReference type="ARBA" id="ARBA00022842"/>
    </source>
</evidence>
<comment type="catalytic activity">
    <reaction evidence="12">
        <text>L-tyrosyl-[protein] + ATP = O-(5'-adenylyl)-L-tyrosyl-[protein] + diphosphate</text>
        <dbReference type="Rhea" id="RHEA:54288"/>
        <dbReference type="Rhea" id="RHEA-COMP:10136"/>
        <dbReference type="Rhea" id="RHEA-COMP:13846"/>
        <dbReference type="ChEBI" id="CHEBI:30616"/>
        <dbReference type="ChEBI" id="CHEBI:33019"/>
        <dbReference type="ChEBI" id="CHEBI:46858"/>
        <dbReference type="ChEBI" id="CHEBI:83624"/>
        <dbReference type="EC" id="2.7.7.108"/>
    </reaction>
</comment>
<feature type="domain" description="Polymerase nucleotidyl transferase" evidence="13">
    <location>
        <begin position="28"/>
        <end position="80"/>
    </location>
</feature>
<evidence type="ECO:0000256" key="3">
    <source>
        <dbReference type="ARBA" id="ARBA00022679"/>
    </source>
</evidence>
<proteinExistence type="inferred from homology"/>
<evidence type="ECO:0000256" key="11">
    <source>
        <dbReference type="ARBA" id="ARBA00047518"/>
    </source>
</evidence>
<dbReference type="CDD" id="cd05403">
    <property type="entry name" value="NT_KNTase_like"/>
    <property type="match status" value="1"/>
</dbReference>
<dbReference type="GO" id="GO:0005524">
    <property type="term" value="F:ATP binding"/>
    <property type="evidence" value="ECO:0007669"/>
    <property type="project" value="UniProtKB-KW"/>
</dbReference>
<comment type="cofactor">
    <cofactor evidence="1">
        <name>Mg(2+)</name>
        <dbReference type="ChEBI" id="CHEBI:18420"/>
    </cofactor>
</comment>
<accession>A0ABD4TNJ6</accession>
<dbReference type="InterPro" id="IPR052038">
    <property type="entry name" value="Type-VII_TA_antitoxin"/>
</dbReference>
<evidence type="ECO:0000256" key="7">
    <source>
        <dbReference type="ARBA" id="ARBA00022840"/>
    </source>
</evidence>
<name>A0ABD4TNJ6_9EURY</name>
<dbReference type="GO" id="GO:0046872">
    <property type="term" value="F:metal ion binding"/>
    <property type="evidence" value="ECO:0007669"/>
    <property type="project" value="UniProtKB-KW"/>
</dbReference>
<protein>
    <recommendedName>
        <fullName evidence="9">protein adenylyltransferase</fullName>
        <ecNumber evidence="9">2.7.7.108</ecNumber>
    </recommendedName>
</protein>
<dbReference type="Gene3D" id="3.30.460.10">
    <property type="entry name" value="Beta Polymerase, domain 2"/>
    <property type="match status" value="1"/>
</dbReference>
<dbReference type="AlphaFoldDB" id="A0ABD4TNJ6"/>
<evidence type="ECO:0000256" key="4">
    <source>
        <dbReference type="ARBA" id="ARBA00022695"/>
    </source>
</evidence>
<evidence type="ECO:0000256" key="5">
    <source>
        <dbReference type="ARBA" id="ARBA00022723"/>
    </source>
</evidence>
<evidence type="ECO:0000256" key="6">
    <source>
        <dbReference type="ARBA" id="ARBA00022741"/>
    </source>
</evidence>
<keyword evidence="7" id="KW-0067">ATP-binding</keyword>
<dbReference type="Pfam" id="PF01909">
    <property type="entry name" value="NTP_transf_2"/>
    <property type="match status" value="1"/>
</dbReference>